<dbReference type="Pfam" id="PF11707">
    <property type="entry name" value="Npa1"/>
    <property type="match status" value="1"/>
</dbReference>
<feature type="domain" description="URB1 N-terminal" evidence="2">
    <location>
        <begin position="109"/>
        <end position="407"/>
    </location>
</feature>
<evidence type="ECO:0000259" key="2">
    <source>
        <dbReference type="Pfam" id="PF11707"/>
    </source>
</evidence>
<dbReference type="GO" id="GO:0005730">
    <property type="term" value="C:nucleolus"/>
    <property type="evidence" value="ECO:0007669"/>
    <property type="project" value="TreeGrafter"/>
</dbReference>
<dbReference type="InterPro" id="IPR032436">
    <property type="entry name" value="URB1_C"/>
</dbReference>
<feature type="region of interest" description="Disordered" evidence="1">
    <location>
        <begin position="1"/>
        <end position="48"/>
    </location>
</feature>
<evidence type="ECO:0000256" key="1">
    <source>
        <dbReference type="SAM" id="MobiDB-lite"/>
    </source>
</evidence>
<dbReference type="GO" id="GO:0000466">
    <property type="term" value="P:maturation of 5.8S rRNA from tricistronic rRNA transcript (SSU-rRNA, 5.8S rRNA, LSU-rRNA)"/>
    <property type="evidence" value="ECO:0007669"/>
    <property type="project" value="TreeGrafter"/>
</dbReference>
<protein>
    <submittedName>
        <fullName evidence="5">Nucleolar pre-ribosomal-associated protein 1</fullName>
    </submittedName>
</protein>
<dbReference type="OrthoDB" id="72892at2759"/>
<dbReference type="KEGG" id="bany:112044083"/>
<reference evidence="5" key="1">
    <citation type="submission" date="2025-08" db="UniProtKB">
        <authorList>
            <consortium name="RefSeq"/>
        </authorList>
    </citation>
    <scope>IDENTIFICATION</scope>
</reference>
<name>A0A6J1MM79_BICAN</name>
<dbReference type="Proteomes" id="UP001652582">
    <property type="component" value="Chromosome 19"/>
</dbReference>
<feature type="compositionally biased region" description="Basic and acidic residues" evidence="1">
    <location>
        <begin position="1"/>
        <end position="12"/>
    </location>
</feature>
<feature type="compositionally biased region" description="Basic and acidic residues" evidence="1">
    <location>
        <begin position="19"/>
        <end position="46"/>
    </location>
</feature>
<organism evidence="4 5">
    <name type="scientific">Bicyclus anynana</name>
    <name type="common">Squinting bush brown butterfly</name>
    <dbReference type="NCBI Taxonomy" id="110368"/>
    <lineage>
        <taxon>Eukaryota</taxon>
        <taxon>Metazoa</taxon>
        <taxon>Ecdysozoa</taxon>
        <taxon>Arthropoda</taxon>
        <taxon>Hexapoda</taxon>
        <taxon>Insecta</taxon>
        <taxon>Pterygota</taxon>
        <taxon>Neoptera</taxon>
        <taxon>Endopterygota</taxon>
        <taxon>Lepidoptera</taxon>
        <taxon>Glossata</taxon>
        <taxon>Ditrysia</taxon>
        <taxon>Papilionoidea</taxon>
        <taxon>Nymphalidae</taxon>
        <taxon>Satyrinae</taxon>
        <taxon>Satyrini</taxon>
        <taxon>Mycalesina</taxon>
        <taxon>Bicyclus</taxon>
    </lineage>
</organism>
<sequence length="1973" mass="227145">MAKRKYDSEPKGSAKKSKSVADSEHLDSKDVDSEQPQNDEKFENRPTKSIKPNLFDIKHFRKELSGKQGQTMALTQFLQVCLNPDSDVDYMLEYLKVGGNSHEILRQISQDNKKNLTLATPVFHLFHLIILKVQSSLPHMIVITEEACRYFLNTFIPTVEIMISENSGPRHRKIILNLLTSMVTLNSDLGVEVLNQVPLTPKSLHYIVEKQNYKEKDNVRTAFVHFMTSFLVDGHLPLIKALLEKQGLLSLVIPGLIHDESVAVLMFLNTLKKNVIDNTLLTKTLKLKTFSHQVLHNLFKLFTWRGPPDNEPSSETKNEIMTLILDIILTLFTSHKVGLYFQDNSLGTGDVNKNQNLYRALEMLKKPWENEYQCEAVLEIVYRCPDLHRAVINVIEQTFQPNHSPAWARVVEFILRLLDKLKPENMVSKLVDLNPVQTANFIRFITMPVSLLKQIKAGNEMDHIISLYCMKVLVKMLQTLKRYMQLLELEETPVKILELKNKLEIFLPKHMPAQETIVSLMNDVINDRYENSTSSDYRLPRPTNADSLLSLLDILLLNNSIYPAFFESLDGSFEIKKILDFCTSSDSTLLKYKAVSLCQILYTTSLSVNNPMFKNLFLMILEVYTSEEDDTWIEAKDTLQMFFRCTGIYESDEDEVQIMLYSLRNSNLNFVSAIAEVIEHVLENNEELSEYINQVVNAEFSDEISQSNLDTLFNDLMQNKKKVGSAFVETKIPSQFIVGCIHYIYCSKEAKKSLKSFLNLYVANLLHCNYSPKLTEGLIGDFKLDVRSYIADWTVKPVPIPEGTTKDETLQNISKSIMDNEDIPLTTMFPVIESSEETDLTLMNVKYKIDPTRVIISTELFVWAKYLIFSLVSLTNMGLLFAQQEKKIVVYFKIIIALGKKHHMINVCRDIVQNLFRNAHVLKIYQPIDCNKNPSKALATEVLLQIMDYSPDIVNYLNKKNSILRSYQQKTFSEITKAFAKINKKKDVSSRLLVVVLDTIGLSTEDDLVVFDNILATNIEILCSKDKEPTFVFDLLRILIEKYSKSTTLEISNEILDKCMDFYFALLTYKKATPNLTNVEEPLIEYFENKPHQAIRVSTEDFNKFFHANTVRKSTSQLAAVLLKHNNKLSDVFKKEIERPEILSQRELTLPLGNALINHSQFLTDNNEILKIIYGEYKSNIKKFLEKPHKAGQVYINSSKFLTKLVVECMDVQDCETLFSKSHKFETVDLSHIELFHVVFLRICVHEQSYKNEYLIHYFLSILHLTMMAIKESETNILDVLCKHICNIVEITKQKVAVQVTEESEFRKITESGIWQNLCKTVLKDSLKVRTLHNDNMIEQKFLSLLSNLVKLFYPHDHEDIVNIFDMVTSHSEFLNVMLSHHSPDIKLRLLELLFILISKNKSVMKTQQIPVYLSAYHATRSSCDRLLLSILHFYEANGLPVNEYKPYIWGDSAANHYAVRKSRTSTLWGHPTPNQVLNLLEKDRIQKTVKLFPVNQKLDYNCQLPDSLNDASVKIFLYKIMRNRKTSPKDMEATIKNLVSRNESSQILSSMKEKAFVMQSHIEEDETIYDPAFLFPLVSHLLAPGSVASSFRLLRSGLLSVPVMGLSSHCPLMRAAAYHVLHRFYMLLETETRHKNDKLLLTDFITTLRQSLSTAINNPPEDELMEVKNPRLPAIGALYLARALMVCTSPTEPLYKPVNNFLIAKQFVDLTVVPDFLSLFHDSDVEAEKRRHWILDVIKDGTKTLTDVNVVFKTMCLKMIMDFFSTTIADSRSKVKILGTLNAIVAVPRACEILIDGYGLVSWLHFVSRNIEKHDTSILKGILVFIENLIYSTSFNLFSRHCANFRVEDYSKIDSLTEFNVKNDVELELIVILYDLLPHVEWLNVDDIINYVKLYNLISKRTMKCMRKNQVVNVVTKCSEDIRHLESVKFIRKAVLLENSVMLNSKILDREIETSEDRLCYELKLLVQNYSE</sequence>
<evidence type="ECO:0000259" key="3">
    <source>
        <dbReference type="Pfam" id="PF16201"/>
    </source>
</evidence>
<dbReference type="GeneID" id="112044083"/>
<dbReference type="RefSeq" id="XP_023935584.1">
    <property type="nucleotide sequence ID" value="XM_024079816.2"/>
</dbReference>
<dbReference type="InterPro" id="IPR021714">
    <property type="entry name" value="URB1_N"/>
</dbReference>
<dbReference type="GO" id="GO:0000463">
    <property type="term" value="P:maturation of LSU-rRNA from tricistronic rRNA transcript (SSU-rRNA, 5.8S rRNA, LSU-rRNA)"/>
    <property type="evidence" value="ECO:0007669"/>
    <property type="project" value="TreeGrafter"/>
</dbReference>
<accession>A0A6J1MM79</accession>
<proteinExistence type="predicted"/>
<dbReference type="PANTHER" id="PTHR13500">
    <property type="entry name" value="NUCLEOLAR PRERIBOSOMAL-ASSOCIATED PROTEIN 1"/>
    <property type="match status" value="1"/>
</dbReference>
<evidence type="ECO:0000313" key="5">
    <source>
        <dbReference type="RefSeq" id="XP_023935584.1"/>
    </source>
</evidence>
<evidence type="ECO:0000313" key="4">
    <source>
        <dbReference type="Proteomes" id="UP001652582"/>
    </source>
</evidence>
<dbReference type="InterPro" id="IPR039844">
    <property type="entry name" value="URB1"/>
</dbReference>
<dbReference type="PANTHER" id="PTHR13500:SF0">
    <property type="entry name" value="NUCLEOLAR PRE-RIBOSOMAL-ASSOCIATED PROTEIN 1"/>
    <property type="match status" value="1"/>
</dbReference>
<feature type="domain" description="URB1 C-terminal" evidence="3">
    <location>
        <begin position="1600"/>
        <end position="1804"/>
    </location>
</feature>
<dbReference type="Pfam" id="PF16201">
    <property type="entry name" value="NopRA1"/>
    <property type="match status" value="1"/>
</dbReference>
<gene>
    <name evidence="5" type="primary">LOC112044083</name>
</gene>
<keyword evidence="4" id="KW-1185">Reference proteome</keyword>